<dbReference type="CDD" id="cd00156">
    <property type="entry name" value="REC"/>
    <property type="match status" value="1"/>
</dbReference>
<sequence length="467" mass="50990">MSMQILLVEDEDTSAELAITSIRRVDESVEVVVMGDRDSAINEIRQHDHDLIICDIRIPPNSQSVDIDESHGLAVHAVARDVCPGTPLVFLTGFRTSDATRRRLSAGGVSDIFGLRAHPMVQLVDKDDPLRLEDVVREFVEALATLDIACVVHNDNDVNPAFVRAVQTYASYTNHSAANVQSSSGLSGATVGRVRLESQSQAAANFILKVLPFEDAADEFERYRNFVASRLAPGVFAPTVMSISAGLRKQSGLISTLAGDGYQSVFRLLRENPSEAARVVSHLRDKLAPWYDNPATNMITLRELRREKASDDVTSRPEPLGDRLDVIEELEIEMPRVITHGDMHGENILVDRRGQPLLIDFGDVGFGHAPVDPVTLELSLIYHVEGPARDNAIGSSIDWQSWPDISQCYGSSPLSAFASECRSWADEVGSPRATLAFGYAHSLRQLKYPDVAAQIAIAIAQACAGAI</sequence>
<dbReference type="InterPro" id="IPR011009">
    <property type="entry name" value="Kinase-like_dom_sf"/>
</dbReference>
<dbReference type="Pfam" id="PF01636">
    <property type="entry name" value="APH"/>
    <property type="match status" value="1"/>
</dbReference>
<proteinExistence type="predicted"/>
<dbReference type="Pfam" id="PF00072">
    <property type="entry name" value="Response_reg"/>
    <property type="match status" value="1"/>
</dbReference>
<dbReference type="EMBL" id="MVHS01000041">
    <property type="protein sequence ID" value="ORA67694.1"/>
    <property type="molecule type" value="Genomic_DNA"/>
</dbReference>
<evidence type="ECO:0000313" key="2">
    <source>
        <dbReference type="Proteomes" id="UP000192801"/>
    </source>
</evidence>
<dbReference type="Gene3D" id="3.40.50.2300">
    <property type="match status" value="1"/>
</dbReference>
<protein>
    <submittedName>
        <fullName evidence="1">Uncharacterized protein</fullName>
    </submittedName>
</protein>
<reference evidence="1 2" key="1">
    <citation type="submission" date="2016-12" db="EMBL/GenBank/DDBJ databases">
        <title>The new phylogeny of genus Mycobacterium.</title>
        <authorList>
            <person name="Tortoli E."/>
            <person name="Trovato A."/>
            <person name="Cirillo D.M."/>
        </authorList>
    </citation>
    <scope>NUCLEOTIDE SEQUENCE [LARGE SCALE GENOMIC DNA]</scope>
    <source>
        <strain evidence="1 2">DSM 45130</strain>
    </source>
</reference>
<dbReference type="AlphaFoldDB" id="A0A1X0D5N4"/>
<dbReference type="OrthoDB" id="9797603at2"/>
<organism evidence="1 2">
    <name type="scientific">Mycolicibacterium insubricum</name>
    <dbReference type="NCBI Taxonomy" id="444597"/>
    <lineage>
        <taxon>Bacteria</taxon>
        <taxon>Bacillati</taxon>
        <taxon>Actinomycetota</taxon>
        <taxon>Actinomycetes</taxon>
        <taxon>Mycobacteriales</taxon>
        <taxon>Mycobacteriaceae</taxon>
        <taxon>Mycolicibacterium</taxon>
    </lineage>
</organism>
<dbReference type="InterPro" id="IPR002575">
    <property type="entry name" value="Aminoglycoside_PTrfase"/>
</dbReference>
<dbReference type="InterPro" id="IPR011006">
    <property type="entry name" value="CheY-like_superfamily"/>
</dbReference>
<dbReference type="SUPFAM" id="SSF56112">
    <property type="entry name" value="Protein kinase-like (PK-like)"/>
    <property type="match status" value="1"/>
</dbReference>
<dbReference type="RefSeq" id="WP_083032139.1">
    <property type="nucleotide sequence ID" value="NZ_AP022618.1"/>
</dbReference>
<gene>
    <name evidence="1" type="ORF">BST26_15410</name>
</gene>
<comment type="caution">
    <text evidence="1">The sequence shown here is derived from an EMBL/GenBank/DDBJ whole genome shotgun (WGS) entry which is preliminary data.</text>
</comment>
<dbReference type="SUPFAM" id="SSF52172">
    <property type="entry name" value="CheY-like"/>
    <property type="match status" value="1"/>
</dbReference>
<keyword evidence="2" id="KW-1185">Reference proteome</keyword>
<dbReference type="InterPro" id="IPR001789">
    <property type="entry name" value="Sig_transdc_resp-reg_receiver"/>
</dbReference>
<evidence type="ECO:0000313" key="1">
    <source>
        <dbReference type="EMBL" id="ORA67694.1"/>
    </source>
</evidence>
<name>A0A1X0D5N4_9MYCO</name>
<dbReference type="GO" id="GO:0000160">
    <property type="term" value="P:phosphorelay signal transduction system"/>
    <property type="evidence" value="ECO:0007669"/>
    <property type="project" value="InterPro"/>
</dbReference>
<dbReference type="Gene3D" id="3.90.1200.10">
    <property type="match status" value="1"/>
</dbReference>
<dbReference type="STRING" id="444597.BST26_15410"/>
<dbReference type="Proteomes" id="UP000192801">
    <property type="component" value="Unassembled WGS sequence"/>
</dbReference>
<dbReference type="PROSITE" id="PS50110">
    <property type="entry name" value="RESPONSE_REGULATORY"/>
    <property type="match status" value="1"/>
</dbReference>
<accession>A0A1X0D5N4</accession>